<dbReference type="Pfam" id="PF00564">
    <property type="entry name" value="PB1"/>
    <property type="match status" value="1"/>
</dbReference>
<keyword evidence="1" id="KW-0479">Metal-binding</keyword>
<dbReference type="InterPro" id="IPR053793">
    <property type="entry name" value="PB1-like"/>
</dbReference>
<dbReference type="Proteomes" id="UP000541444">
    <property type="component" value="Unassembled WGS sequence"/>
</dbReference>
<keyword evidence="9" id="KW-1185">Reference proteome</keyword>
<accession>A0A7J7L3F7</accession>
<reference evidence="8 9" key="1">
    <citation type="journal article" date="2020" name="IScience">
        <title>Genome Sequencing of the Endangered Kingdonia uniflora (Circaeasteraceae, Ranunculales) Reveals Potential Mechanisms of Evolutionary Specialization.</title>
        <authorList>
            <person name="Sun Y."/>
            <person name="Deng T."/>
            <person name="Zhang A."/>
            <person name="Moore M.J."/>
            <person name="Landis J.B."/>
            <person name="Lin N."/>
            <person name="Zhang H."/>
            <person name="Zhang X."/>
            <person name="Huang J."/>
            <person name="Zhang X."/>
            <person name="Sun H."/>
            <person name="Wang H."/>
        </authorList>
    </citation>
    <scope>NUCLEOTIDE SEQUENCE [LARGE SCALE GENOMIC DNA]</scope>
    <source>
        <strain evidence="8">TB1705</strain>
        <tissue evidence="8">Leaf</tissue>
    </source>
</reference>
<dbReference type="Gene3D" id="2.60.40.10">
    <property type="entry name" value="Immunoglobulins"/>
    <property type="match status" value="1"/>
</dbReference>
<evidence type="ECO:0000259" key="7">
    <source>
        <dbReference type="PROSITE" id="PS51745"/>
    </source>
</evidence>
<comment type="caution">
    <text evidence="8">The sequence shown here is derived from an EMBL/GenBank/DDBJ whole genome shotgun (WGS) entry which is preliminary data.</text>
</comment>
<dbReference type="Gene3D" id="3.10.20.90">
    <property type="entry name" value="Phosphatidylinositol 3-kinase Catalytic Subunit, Chain A, domain 1"/>
    <property type="match status" value="1"/>
</dbReference>
<dbReference type="EMBL" id="JACGCM010002660">
    <property type="protein sequence ID" value="KAF6137109.1"/>
    <property type="molecule type" value="Genomic_DNA"/>
</dbReference>
<dbReference type="PANTHER" id="PTHR20930:SF0">
    <property type="entry name" value="PROTEIN ILRUN"/>
    <property type="match status" value="1"/>
</dbReference>
<dbReference type="CDD" id="cd14319">
    <property type="entry name" value="UBA_NBR1"/>
    <property type="match status" value="1"/>
</dbReference>
<dbReference type="InterPro" id="IPR043145">
    <property type="entry name" value="Znf_ZZ_sf"/>
</dbReference>
<dbReference type="Gene3D" id="3.30.60.90">
    <property type="match status" value="1"/>
</dbReference>
<dbReference type="PROSITE" id="PS50135">
    <property type="entry name" value="ZF_ZZ_2"/>
    <property type="match status" value="1"/>
</dbReference>
<keyword evidence="2 4" id="KW-0863">Zinc-finger</keyword>
<dbReference type="PROSITE" id="PS51745">
    <property type="entry name" value="PB1"/>
    <property type="match status" value="1"/>
</dbReference>
<sequence length="643" mass="71765">MGSELVIKVKYGDMLRRFSVPVHGNVPVDLDMSGLEGRILHLFKLYRVADLIITYVDEDNDVVTLVNDDDLLDAFKQCLNPLRISVHVNNIKFGRFGSRSSRSSTPTSGSSQIQSHPFSGTLTNLTNNLMSNAASQFQSHPSLNLRHSMFTPISKSGLSGFMGLQHHESKSLMDHKTQEDTMVSKVSYSKIFDSADGGVTRAHGGPLTPTTASIDFPKPSYLIGESSIPSQISGTAQSPVPLFTFDQPLCKPPSVWCHPPTSHVSLNSQKKNPILPNIGLGASYDVQVHFDNIGRTFHRGIKCDGCGVYPITGTRFKSKLINDYDLCSICIPDMGNMAEFIRMDKPMSYPYSHFQSALLADDLISYGNTQYCPKLDSMFIRDMNIQHETPMAPTTFCIRVLRMKNNGSIAWPHGTHLLWIGGDKLTNKSSVKVEIPVDGCPVGKALDVAVDCKSPDSPGHYFSYWRLAIPSGQQFGQRVCVRIQVLQYSPAERVPYLNLNVPLESTGPKSDEHFIKNQDSDIPTNVPSELPLLVSHHMPDLSVVPSKPALSEVNNSDLIEQILLKDLEEMGFKNKNFNKKILRKNKYNLERSVYDLSDVSEWDPMLQELHEMGFCDRETNKKLLIENKGSIKRVVLDFISKEE</sequence>
<dbReference type="Pfam" id="PF24932">
    <property type="entry name" value="UBA_NBR1_C"/>
    <property type="match status" value="2"/>
</dbReference>
<evidence type="ECO:0000313" key="9">
    <source>
        <dbReference type="Proteomes" id="UP000541444"/>
    </source>
</evidence>
<dbReference type="PANTHER" id="PTHR20930">
    <property type="entry name" value="OVARIAN CARCINOMA ANTIGEN CA125-RELATED"/>
    <property type="match status" value="1"/>
</dbReference>
<name>A0A7J7L3F7_9MAGN</name>
<dbReference type="Gene3D" id="1.10.8.10">
    <property type="entry name" value="DNA helicase RuvA subunit, C-terminal domain"/>
    <property type="match status" value="2"/>
</dbReference>
<dbReference type="OrthoDB" id="661148at2759"/>
<evidence type="ECO:0000256" key="2">
    <source>
        <dbReference type="ARBA" id="ARBA00022771"/>
    </source>
</evidence>
<feature type="region of interest" description="Disordered" evidence="5">
    <location>
        <begin position="98"/>
        <end position="117"/>
    </location>
</feature>
<dbReference type="InterPro" id="IPR009060">
    <property type="entry name" value="UBA-like_sf"/>
</dbReference>
<dbReference type="InterPro" id="IPR000270">
    <property type="entry name" value="PB1_dom"/>
</dbReference>
<evidence type="ECO:0000256" key="1">
    <source>
        <dbReference type="ARBA" id="ARBA00022723"/>
    </source>
</evidence>
<dbReference type="AlphaFoldDB" id="A0A7J7L3F7"/>
<dbReference type="InterPro" id="IPR056893">
    <property type="entry name" value="UBA_Nbr1_C"/>
</dbReference>
<dbReference type="InterPro" id="IPR000433">
    <property type="entry name" value="Znf_ZZ"/>
</dbReference>
<feature type="domain" description="ZZ-type" evidence="6">
    <location>
        <begin position="298"/>
        <end position="348"/>
    </location>
</feature>
<protein>
    <submittedName>
        <fullName evidence="8">Uncharacterized protein</fullName>
    </submittedName>
</protein>
<keyword evidence="3" id="KW-0862">Zinc</keyword>
<evidence type="ECO:0000256" key="4">
    <source>
        <dbReference type="PROSITE-ProRule" id="PRU00228"/>
    </source>
</evidence>
<feature type="compositionally biased region" description="Low complexity" evidence="5">
    <location>
        <begin position="98"/>
        <end position="111"/>
    </location>
</feature>
<evidence type="ECO:0000313" key="8">
    <source>
        <dbReference type="EMBL" id="KAF6137109.1"/>
    </source>
</evidence>
<evidence type="ECO:0000256" key="3">
    <source>
        <dbReference type="ARBA" id="ARBA00022833"/>
    </source>
</evidence>
<dbReference type="InterPro" id="IPR013783">
    <property type="entry name" value="Ig-like_fold"/>
</dbReference>
<evidence type="ECO:0000256" key="5">
    <source>
        <dbReference type="SAM" id="MobiDB-lite"/>
    </source>
</evidence>
<dbReference type="Pfam" id="PF00569">
    <property type="entry name" value="ZZ"/>
    <property type="match status" value="1"/>
</dbReference>
<dbReference type="SUPFAM" id="SSF46934">
    <property type="entry name" value="UBA-like"/>
    <property type="match status" value="1"/>
</dbReference>
<proteinExistence type="predicted"/>
<dbReference type="InterPro" id="IPR032350">
    <property type="entry name" value="Nbr1_FW"/>
</dbReference>
<feature type="domain" description="PB1" evidence="7">
    <location>
        <begin position="4"/>
        <end position="89"/>
    </location>
</feature>
<dbReference type="SMART" id="SM00291">
    <property type="entry name" value="ZnF_ZZ"/>
    <property type="match status" value="1"/>
</dbReference>
<dbReference type="GO" id="GO:0008270">
    <property type="term" value="F:zinc ion binding"/>
    <property type="evidence" value="ECO:0007669"/>
    <property type="project" value="UniProtKB-KW"/>
</dbReference>
<dbReference type="SMART" id="SM00666">
    <property type="entry name" value="PB1"/>
    <property type="match status" value="1"/>
</dbReference>
<gene>
    <name evidence="8" type="ORF">GIB67_030873</name>
</gene>
<dbReference type="SUPFAM" id="SSF57850">
    <property type="entry name" value="RING/U-box"/>
    <property type="match status" value="1"/>
</dbReference>
<dbReference type="SUPFAM" id="SSF54277">
    <property type="entry name" value="CAD &amp; PB1 domains"/>
    <property type="match status" value="1"/>
</dbReference>
<dbReference type="Pfam" id="PF16158">
    <property type="entry name" value="N_BRCA1_IG"/>
    <property type="match status" value="1"/>
</dbReference>
<organism evidence="8 9">
    <name type="scientific">Kingdonia uniflora</name>
    <dbReference type="NCBI Taxonomy" id="39325"/>
    <lineage>
        <taxon>Eukaryota</taxon>
        <taxon>Viridiplantae</taxon>
        <taxon>Streptophyta</taxon>
        <taxon>Embryophyta</taxon>
        <taxon>Tracheophyta</taxon>
        <taxon>Spermatophyta</taxon>
        <taxon>Magnoliopsida</taxon>
        <taxon>Ranunculales</taxon>
        <taxon>Circaeasteraceae</taxon>
        <taxon>Kingdonia</taxon>
    </lineage>
</organism>
<dbReference type="CDD" id="cd14947">
    <property type="entry name" value="NBR1_like"/>
    <property type="match status" value="1"/>
</dbReference>
<evidence type="ECO:0000259" key="6">
    <source>
        <dbReference type="PROSITE" id="PS50135"/>
    </source>
</evidence>